<gene>
    <name evidence="9" type="ORF">H8E19_06550</name>
</gene>
<dbReference type="GO" id="GO:0005886">
    <property type="term" value="C:plasma membrane"/>
    <property type="evidence" value="ECO:0007669"/>
    <property type="project" value="UniProtKB-SubCell"/>
</dbReference>
<evidence type="ECO:0000313" key="10">
    <source>
        <dbReference type="Proteomes" id="UP000650524"/>
    </source>
</evidence>
<evidence type="ECO:0000256" key="7">
    <source>
        <dbReference type="RuleBase" id="RU363032"/>
    </source>
</evidence>
<comment type="caution">
    <text evidence="9">The sequence shown here is derived from an EMBL/GenBank/DDBJ whole genome shotgun (WGS) entry which is preliminary data.</text>
</comment>
<comment type="subcellular location">
    <subcellularLocation>
        <location evidence="1 7">Cell membrane</location>
        <topology evidence="1 7">Multi-pass membrane protein</topology>
    </subcellularLocation>
</comment>
<evidence type="ECO:0000256" key="5">
    <source>
        <dbReference type="ARBA" id="ARBA00022989"/>
    </source>
</evidence>
<feature type="transmembrane region" description="Helical" evidence="7">
    <location>
        <begin position="52"/>
        <end position="71"/>
    </location>
</feature>
<dbReference type="Proteomes" id="UP000650524">
    <property type="component" value="Unassembled WGS sequence"/>
</dbReference>
<dbReference type="EMBL" id="JACNJD010000183">
    <property type="protein sequence ID" value="MBC8177050.1"/>
    <property type="molecule type" value="Genomic_DNA"/>
</dbReference>
<sequence>MPNNTAIYGSQFWMQFQRKFVNWSLVRKILSMAIFILFWTILVQFIDYFHQIPTPKAVFLAIFELPVPVVLKNIGISFFRVLGGFFVGVLIGFPVGVAIGYSRILNHLIFPSFEMVRPIPPIAWIPLTVLFFINFESQAIFLTFYGAFFPIVYNTMGGISEVDICLPRAAMSFGVGKKLMLWKVILPAAMPQVFTGMKLAMGFAWILVVAAEMMSNKGGMGYYVWYNHAVMDYPHVVLAMGIIGLCGAICSVGVGVVGNYFTRWQRFV</sequence>
<feature type="transmembrane region" description="Helical" evidence="7">
    <location>
        <begin position="25"/>
        <end position="46"/>
    </location>
</feature>
<evidence type="ECO:0000313" key="9">
    <source>
        <dbReference type="EMBL" id="MBC8177050.1"/>
    </source>
</evidence>
<feature type="transmembrane region" description="Helical" evidence="7">
    <location>
        <begin position="236"/>
        <end position="261"/>
    </location>
</feature>
<evidence type="ECO:0000256" key="1">
    <source>
        <dbReference type="ARBA" id="ARBA00004651"/>
    </source>
</evidence>
<keyword evidence="4 7" id="KW-0812">Transmembrane</keyword>
<comment type="similarity">
    <text evidence="7">Belongs to the binding-protein-dependent transport system permease family.</text>
</comment>
<name>A0A8J6T2Q5_9DELT</name>
<keyword evidence="3" id="KW-1003">Cell membrane</keyword>
<feature type="transmembrane region" description="Helical" evidence="7">
    <location>
        <begin position="78"/>
        <end position="102"/>
    </location>
</feature>
<protein>
    <submittedName>
        <fullName evidence="9">ABC transporter permease</fullName>
    </submittedName>
</protein>
<dbReference type="InterPro" id="IPR035906">
    <property type="entry name" value="MetI-like_sf"/>
</dbReference>
<evidence type="ECO:0000256" key="4">
    <source>
        <dbReference type="ARBA" id="ARBA00022692"/>
    </source>
</evidence>
<keyword evidence="6 7" id="KW-0472">Membrane</keyword>
<organism evidence="9 10">
    <name type="scientific">Candidatus Desulfacyla euxinica</name>
    <dbReference type="NCBI Taxonomy" id="2841693"/>
    <lineage>
        <taxon>Bacteria</taxon>
        <taxon>Deltaproteobacteria</taxon>
        <taxon>Candidatus Desulfacyla</taxon>
    </lineage>
</organism>
<dbReference type="GO" id="GO:0055085">
    <property type="term" value="P:transmembrane transport"/>
    <property type="evidence" value="ECO:0007669"/>
    <property type="project" value="InterPro"/>
</dbReference>
<dbReference type="Pfam" id="PF00528">
    <property type="entry name" value="BPD_transp_1"/>
    <property type="match status" value="1"/>
</dbReference>
<dbReference type="AlphaFoldDB" id="A0A8J6T2Q5"/>
<dbReference type="SUPFAM" id="SSF161098">
    <property type="entry name" value="MetI-like"/>
    <property type="match status" value="1"/>
</dbReference>
<keyword evidence="5 7" id="KW-1133">Transmembrane helix</keyword>
<evidence type="ECO:0000256" key="3">
    <source>
        <dbReference type="ARBA" id="ARBA00022475"/>
    </source>
</evidence>
<feature type="transmembrane region" description="Helical" evidence="7">
    <location>
        <begin position="122"/>
        <end position="148"/>
    </location>
</feature>
<dbReference type="Gene3D" id="1.10.3720.10">
    <property type="entry name" value="MetI-like"/>
    <property type="match status" value="1"/>
</dbReference>
<evidence type="ECO:0000259" key="8">
    <source>
        <dbReference type="PROSITE" id="PS50928"/>
    </source>
</evidence>
<feature type="domain" description="ABC transmembrane type-1" evidence="8">
    <location>
        <begin position="74"/>
        <end position="255"/>
    </location>
</feature>
<proteinExistence type="inferred from homology"/>
<evidence type="ECO:0000256" key="2">
    <source>
        <dbReference type="ARBA" id="ARBA00022448"/>
    </source>
</evidence>
<dbReference type="CDD" id="cd06261">
    <property type="entry name" value="TM_PBP2"/>
    <property type="match status" value="1"/>
</dbReference>
<accession>A0A8J6T2Q5</accession>
<keyword evidence="2 7" id="KW-0813">Transport</keyword>
<feature type="transmembrane region" description="Helical" evidence="7">
    <location>
        <begin position="199"/>
        <end position="216"/>
    </location>
</feature>
<dbReference type="PROSITE" id="PS50928">
    <property type="entry name" value="ABC_TM1"/>
    <property type="match status" value="1"/>
</dbReference>
<dbReference type="PANTHER" id="PTHR30151:SF0">
    <property type="entry name" value="ABC TRANSPORTER PERMEASE PROTEIN MJ0413-RELATED"/>
    <property type="match status" value="1"/>
</dbReference>
<dbReference type="InterPro" id="IPR000515">
    <property type="entry name" value="MetI-like"/>
</dbReference>
<evidence type="ECO:0000256" key="6">
    <source>
        <dbReference type="ARBA" id="ARBA00023136"/>
    </source>
</evidence>
<dbReference type="PANTHER" id="PTHR30151">
    <property type="entry name" value="ALKANE SULFONATE ABC TRANSPORTER-RELATED, MEMBRANE SUBUNIT"/>
    <property type="match status" value="1"/>
</dbReference>
<reference evidence="9 10" key="1">
    <citation type="submission" date="2020-08" db="EMBL/GenBank/DDBJ databases">
        <title>Bridging the membrane lipid divide: bacteria of the FCB group superphylum have the potential to synthesize archaeal ether lipids.</title>
        <authorList>
            <person name="Villanueva L."/>
            <person name="Von Meijenfeldt F.A.B."/>
            <person name="Westbye A.B."/>
            <person name="Yadav S."/>
            <person name="Hopmans E.C."/>
            <person name="Dutilh B.E."/>
            <person name="Sinninghe Damste J.S."/>
        </authorList>
    </citation>
    <scope>NUCLEOTIDE SEQUENCE [LARGE SCALE GENOMIC DNA]</scope>
    <source>
        <strain evidence="9">NIOZ-UU27</strain>
    </source>
</reference>